<accession>A0A9D5BU19</accession>
<feature type="compositionally biased region" description="Basic and acidic residues" evidence="1">
    <location>
        <begin position="15"/>
        <end position="24"/>
    </location>
</feature>
<sequence>MEDEAGKRNPLAAIRDLRFRDPASSHRPAPPRLHADSVASSNLFALLLNAHSTSRVQIPGRLAAVVTSIHYPVKRFSRFKVKGGVLPGIKVSSFKCTMSVLQIITRNSFSESWMKD</sequence>
<evidence type="ECO:0000256" key="1">
    <source>
        <dbReference type="SAM" id="MobiDB-lite"/>
    </source>
</evidence>
<reference evidence="2 3" key="1">
    <citation type="journal article" date="2022" name="Hortic Res">
        <title>The genome of Dioscorea zingiberensis sheds light on the biosynthesis, origin and evolution of the medicinally important diosgenin saponins.</title>
        <authorList>
            <person name="Li Y."/>
            <person name="Tan C."/>
            <person name="Li Z."/>
            <person name="Guo J."/>
            <person name="Li S."/>
            <person name="Chen X."/>
            <person name="Wang C."/>
            <person name="Dai X."/>
            <person name="Yang H."/>
            <person name="Song W."/>
            <person name="Hou L."/>
            <person name="Xu J."/>
            <person name="Tong Z."/>
            <person name="Xu A."/>
            <person name="Yuan X."/>
            <person name="Wang W."/>
            <person name="Yang Q."/>
            <person name="Chen L."/>
            <person name="Sun Z."/>
            <person name="Wang K."/>
            <person name="Pan B."/>
            <person name="Chen J."/>
            <person name="Bao Y."/>
            <person name="Liu F."/>
            <person name="Qi X."/>
            <person name="Gang D.R."/>
            <person name="Wen J."/>
            <person name="Li J."/>
        </authorList>
    </citation>
    <scope>NUCLEOTIDE SEQUENCE [LARGE SCALE GENOMIC DNA]</scope>
    <source>
        <strain evidence="2">Dzin_1.0</strain>
    </source>
</reference>
<gene>
    <name evidence="2" type="ORF">J5N97_001423</name>
</gene>
<dbReference type="Proteomes" id="UP001085076">
    <property type="component" value="Unassembled WGS sequence"/>
</dbReference>
<organism evidence="2 3">
    <name type="scientific">Dioscorea zingiberensis</name>
    <dbReference type="NCBI Taxonomy" id="325984"/>
    <lineage>
        <taxon>Eukaryota</taxon>
        <taxon>Viridiplantae</taxon>
        <taxon>Streptophyta</taxon>
        <taxon>Embryophyta</taxon>
        <taxon>Tracheophyta</taxon>
        <taxon>Spermatophyta</taxon>
        <taxon>Magnoliopsida</taxon>
        <taxon>Liliopsida</taxon>
        <taxon>Dioscoreales</taxon>
        <taxon>Dioscoreaceae</taxon>
        <taxon>Dioscorea</taxon>
    </lineage>
</organism>
<protein>
    <submittedName>
        <fullName evidence="2">Uncharacterized protein</fullName>
    </submittedName>
</protein>
<dbReference type="EMBL" id="JAGGNH010000064">
    <property type="protein sequence ID" value="KAJ0960696.1"/>
    <property type="molecule type" value="Genomic_DNA"/>
</dbReference>
<name>A0A9D5BU19_9LILI</name>
<evidence type="ECO:0000313" key="2">
    <source>
        <dbReference type="EMBL" id="KAJ0960696.1"/>
    </source>
</evidence>
<feature type="region of interest" description="Disordered" evidence="1">
    <location>
        <begin position="1"/>
        <end position="32"/>
    </location>
</feature>
<proteinExistence type="predicted"/>
<keyword evidence="3" id="KW-1185">Reference proteome</keyword>
<dbReference type="OrthoDB" id="1934337at2759"/>
<dbReference type="AlphaFoldDB" id="A0A9D5BU19"/>
<comment type="caution">
    <text evidence="2">The sequence shown here is derived from an EMBL/GenBank/DDBJ whole genome shotgun (WGS) entry which is preliminary data.</text>
</comment>
<evidence type="ECO:0000313" key="3">
    <source>
        <dbReference type="Proteomes" id="UP001085076"/>
    </source>
</evidence>